<keyword evidence="2 4" id="KW-0813">Transport</keyword>
<dbReference type="InterPro" id="IPR006127">
    <property type="entry name" value="ZnuA-like"/>
</dbReference>
<organism evidence="7 8">
    <name type="scientific">Actinocorallia libanotica</name>
    <dbReference type="NCBI Taxonomy" id="46162"/>
    <lineage>
        <taxon>Bacteria</taxon>
        <taxon>Bacillati</taxon>
        <taxon>Actinomycetota</taxon>
        <taxon>Actinomycetes</taxon>
        <taxon>Streptosporangiales</taxon>
        <taxon>Thermomonosporaceae</taxon>
        <taxon>Actinocorallia</taxon>
    </lineage>
</organism>
<reference evidence="7 8" key="1">
    <citation type="journal article" date="2019" name="Int. J. Syst. Evol. Microbiol.">
        <title>The Global Catalogue of Microorganisms (GCM) 10K type strain sequencing project: providing services to taxonomists for standard genome sequencing and annotation.</title>
        <authorList>
            <consortium name="The Broad Institute Genomics Platform"/>
            <consortium name="The Broad Institute Genome Sequencing Center for Infectious Disease"/>
            <person name="Wu L."/>
            <person name="Ma J."/>
        </authorList>
    </citation>
    <scope>NUCLEOTIDE SEQUENCE [LARGE SCALE GENOMIC DNA]</scope>
    <source>
        <strain evidence="7 8">JCM 10696</strain>
    </source>
</reference>
<evidence type="ECO:0000256" key="1">
    <source>
        <dbReference type="ARBA" id="ARBA00011028"/>
    </source>
</evidence>
<evidence type="ECO:0000313" key="8">
    <source>
        <dbReference type="Proteomes" id="UP001500665"/>
    </source>
</evidence>
<dbReference type="EMBL" id="BAAAHH010000030">
    <property type="protein sequence ID" value="GAA0963526.1"/>
    <property type="molecule type" value="Genomic_DNA"/>
</dbReference>
<dbReference type="SUPFAM" id="SSF53807">
    <property type="entry name" value="Helical backbone' metal receptor"/>
    <property type="match status" value="1"/>
</dbReference>
<name>A0ABN1RTQ2_9ACTN</name>
<evidence type="ECO:0000256" key="4">
    <source>
        <dbReference type="RuleBase" id="RU003512"/>
    </source>
</evidence>
<dbReference type="InterPro" id="IPR006128">
    <property type="entry name" value="Lipoprotein_PsaA-like"/>
</dbReference>
<dbReference type="Proteomes" id="UP001500665">
    <property type="component" value="Unassembled WGS sequence"/>
</dbReference>
<accession>A0ABN1RTQ2</accession>
<feature type="region of interest" description="Disordered" evidence="5">
    <location>
        <begin position="120"/>
        <end position="141"/>
    </location>
</feature>
<dbReference type="Pfam" id="PF01297">
    <property type="entry name" value="ZnuA"/>
    <property type="match status" value="1"/>
</dbReference>
<evidence type="ECO:0000256" key="6">
    <source>
        <dbReference type="SAM" id="SignalP"/>
    </source>
</evidence>
<dbReference type="PRINTS" id="PR00691">
    <property type="entry name" value="ADHESINB"/>
</dbReference>
<dbReference type="PRINTS" id="PR00690">
    <property type="entry name" value="ADHESNFAMILY"/>
</dbReference>
<evidence type="ECO:0000256" key="2">
    <source>
        <dbReference type="ARBA" id="ARBA00022448"/>
    </source>
</evidence>
<feature type="signal peptide" evidence="6">
    <location>
        <begin position="1"/>
        <end position="22"/>
    </location>
</feature>
<comment type="caution">
    <text evidence="7">The sequence shown here is derived from an EMBL/GenBank/DDBJ whole genome shotgun (WGS) entry which is preliminary data.</text>
</comment>
<dbReference type="PROSITE" id="PS51257">
    <property type="entry name" value="PROKAR_LIPOPROTEIN"/>
    <property type="match status" value="1"/>
</dbReference>
<evidence type="ECO:0000256" key="5">
    <source>
        <dbReference type="SAM" id="MobiDB-lite"/>
    </source>
</evidence>
<feature type="chain" id="PRO_5045625887" evidence="6">
    <location>
        <begin position="23"/>
        <end position="309"/>
    </location>
</feature>
<sequence length="309" mass="32806">MQRSVLISSALSVLLLTTAACGDGGSSGADGKTEITASFYPVAWLAERVGGPNAEVSVLTKPGAEPHDLELSPRQVAGITETDLAVYVKGLQPAVDEAVAQHAGDRSLDVSTLVEPLPADDHAHEEHEGEEAHEHEGEHDPHLWLDPSRMATVATGLGERLAEADPDHAADYRANAQQVAGELKTLDGEFEKGLARCERKTIVTSHAAFSYLADRYGLEQVSIAGIDPDSEPSPRRMAELSDEVEKLGVTTVFTETLASPRLARTLADGAGVKTAVLDPLEGVKEGSGDDYLSVQRRNLEALRTALSCS</sequence>
<gene>
    <name evidence="7" type="ORF">GCM10009550_59300</name>
</gene>
<protein>
    <submittedName>
        <fullName evidence="7">Zinc ABC transporter substrate-binding protein</fullName>
    </submittedName>
</protein>
<comment type="similarity">
    <text evidence="1 4">Belongs to the bacterial solute-binding protein 9 family.</text>
</comment>
<dbReference type="PANTHER" id="PTHR42953:SF3">
    <property type="entry name" value="HIGH-AFFINITY ZINC UPTAKE SYSTEM PROTEIN ZNUA"/>
    <property type="match status" value="1"/>
</dbReference>
<dbReference type="InterPro" id="IPR050492">
    <property type="entry name" value="Bact_metal-bind_prot9"/>
</dbReference>
<proteinExistence type="inferred from homology"/>
<evidence type="ECO:0000313" key="7">
    <source>
        <dbReference type="EMBL" id="GAA0963526.1"/>
    </source>
</evidence>
<dbReference type="PANTHER" id="PTHR42953">
    <property type="entry name" value="HIGH-AFFINITY ZINC UPTAKE SYSTEM PROTEIN ZNUA-RELATED"/>
    <property type="match status" value="1"/>
</dbReference>
<dbReference type="RefSeq" id="WP_344244312.1">
    <property type="nucleotide sequence ID" value="NZ_BAAAHH010000030.1"/>
</dbReference>
<keyword evidence="3 6" id="KW-0732">Signal</keyword>
<dbReference type="Gene3D" id="3.40.50.1980">
    <property type="entry name" value="Nitrogenase molybdenum iron protein domain"/>
    <property type="match status" value="2"/>
</dbReference>
<evidence type="ECO:0000256" key="3">
    <source>
        <dbReference type="ARBA" id="ARBA00022729"/>
    </source>
</evidence>
<keyword evidence="8" id="KW-1185">Reference proteome</keyword>
<dbReference type="InterPro" id="IPR006129">
    <property type="entry name" value="AdhesinB"/>
</dbReference>